<dbReference type="CDD" id="cd06171">
    <property type="entry name" value="Sigma70_r4"/>
    <property type="match status" value="1"/>
</dbReference>
<evidence type="ECO:0000259" key="5">
    <source>
        <dbReference type="Pfam" id="PF04542"/>
    </source>
</evidence>
<evidence type="ECO:0000259" key="6">
    <source>
        <dbReference type="Pfam" id="PF08281"/>
    </source>
</evidence>
<accession>A0ABP7HDE2</accession>
<evidence type="ECO:0000256" key="2">
    <source>
        <dbReference type="ARBA" id="ARBA00023015"/>
    </source>
</evidence>
<dbReference type="InterPro" id="IPR013249">
    <property type="entry name" value="RNA_pol_sigma70_r4_t2"/>
</dbReference>
<comment type="caution">
    <text evidence="7">The sequence shown here is derived from an EMBL/GenBank/DDBJ whole genome shotgun (WGS) entry which is preliminary data.</text>
</comment>
<dbReference type="InterPro" id="IPR013324">
    <property type="entry name" value="RNA_pol_sigma_r3/r4-like"/>
</dbReference>
<dbReference type="InterPro" id="IPR036388">
    <property type="entry name" value="WH-like_DNA-bd_sf"/>
</dbReference>
<dbReference type="InterPro" id="IPR014284">
    <property type="entry name" value="RNA_pol_sigma-70_dom"/>
</dbReference>
<proteinExistence type="inferred from homology"/>
<sequence>MSKYKTNIIKKFLKAKKVSKDLFDETLVKKIVLNNDADLFEVLYDRYADLVYNKCFSFAKDEDEAKDLTQDVFLKLFIKLVSFKEKSKFSTWLYAFTYNHCVNYVTRDTAKKIEKNAVETTEIQDNPEEEDFNIYQLKVDKLRIALERIPPKDKMILLLKYQDSVTIKELETILDVGSSAVKMRLKRAKEKLIEVYSNL</sequence>
<evidence type="ECO:0000256" key="4">
    <source>
        <dbReference type="ARBA" id="ARBA00023163"/>
    </source>
</evidence>
<dbReference type="SUPFAM" id="SSF88659">
    <property type="entry name" value="Sigma3 and sigma4 domains of RNA polymerase sigma factors"/>
    <property type="match status" value="1"/>
</dbReference>
<dbReference type="Pfam" id="PF04542">
    <property type="entry name" value="Sigma70_r2"/>
    <property type="match status" value="1"/>
</dbReference>
<dbReference type="Gene3D" id="1.10.1740.10">
    <property type="match status" value="1"/>
</dbReference>
<dbReference type="PANTHER" id="PTHR43133:SF51">
    <property type="entry name" value="RNA POLYMERASE SIGMA FACTOR"/>
    <property type="match status" value="1"/>
</dbReference>
<evidence type="ECO:0000256" key="3">
    <source>
        <dbReference type="ARBA" id="ARBA00023082"/>
    </source>
</evidence>
<keyword evidence="2" id="KW-0805">Transcription regulation</keyword>
<keyword evidence="8" id="KW-1185">Reference proteome</keyword>
<dbReference type="NCBIfam" id="TIGR02937">
    <property type="entry name" value="sigma70-ECF"/>
    <property type="match status" value="1"/>
</dbReference>
<keyword evidence="3" id="KW-0731">Sigma factor</keyword>
<dbReference type="EMBL" id="BAABBI010000002">
    <property type="protein sequence ID" value="GAA3787797.1"/>
    <property type="molecule type" value="Genomic_DNA"/>
</dbReference>
<dbReference type="Gene3D" id="1.10.10.10">
    <property type="entry name" value="Winged helix-like DNA-binding domain superfamily/Winged helix DNA-binding domain"/>
    <property type="match status" value="1"/>
</dbReference>
<feature type="domain" description="RNA polymerase sigma-70 region 2" evidence="5">
    <location>
        <begin position="43"/>
        <end position="108"/>
    </location>
</feature>
<evidence type="ECO:0000313" key="8">
    <source>
        <dbReference type="Proteomes" id="UP001501456"/>
    </source>
</evidence>
<keyword evidence="4" id="KW-0804">Transcription</keyword>
<evidence type="ECO:0000256" key="1">
    <source>
        <dbReference type="ARBA" id="ARBA00010641"/>
    </source>
</evidence>
<dbReference type="InterPro" id="IPR013325">
    <property type="entry name" value="RNA_pol_sigma_r2"/>
</dbReference>
<evidence type="ECO:0000313" key="7">
    <source>
        <dbReference type="EMBL" id="GAA3787797.1"/>
    </source>
</evidence>
<name>A0ABP7HDE2_9FLAO</name>
<dbReference type="SUPFAM" id="SSF88946">
    <property type="entry name" value="Sigma2 domain of RNA polymerase sigma factors"/>
    <property type="match status" value="1"/>
</dbReference>
<dbReference type="InterPro" id="IPR039425">
    <property type="entry name" value="RNA_pol_sigma-70-like"/>
</dbReference>
<dbReference type="PANTHER" id="PTHR43133">
    <property type="entry name" value="RNA POLYMERASE ECF-TYPE SIGMA FACTO"/>
    <property type="match status" value="1"/>
</dbReference>
<gene>
    <name evidence="7" type="ORF">GCM10022271_20490</name>
</gene>
<dbReference type="Proteomes" id="UP001501456">
    <property type="component" value="Unassembled WGS sequence"/>
</dbReference>
<dbReference type="Pfam" id="PF08281">
    <property type="entry name" value="Sigma70_r4_2"/>
    <property type="match status" value="1"/>
</dbReference>
<feature type="domain" description="RNA polymerase sigma factor 70 region 4 type 2" evidence="6">
    <location>
        <begin position="145"/>
        <end position="192"/>
    </location>
</feature>
<comment type="similarity">
    <text evidence="1">Belongs to the sigma-70 factor family. ECF subfamily.</text>
</comment>
<organism evidence="7 8">
    <name type="scientific">Corallibacter vietnamensis</name>
    <dbReference type="NCBI Taxonomy" id="904130"/>
    <lineage>
        <taxon>Bacteria</taxon>
        <taxon>Pseudomonadati</taxon>
        <taxon>Bacteroidota</taxon>
        <taxon>Flavobacteriia</taxon>
        <taxon>Flavobacteriales</taxon>
        <taxon>Flavobacteriaceae</taxon>
        <taxon>Corallibacter</taxon>
    </lineage>
</organism>
<reference evidence="8" key="1">
    <citation type="journal article" date="2019" name="Int. J. Syst. Evol. Microbiol.">
        <title>The Global Catalogue of Microorganisms (GCM) 10K type strain sequencing project: providing services to taxonomists for standard genome sequencing and annotation.</title>
        <authorList>
            <consortium name="The Broad Institute Genomics Platform"/>
            <consortium name="The Broad Institute Genome Sequencing Center for Infectious Disease"/>
            <person name="Wu L."/>
            <person name="Ma J."/>
        </authorList>
    </citation>
    <scope>NUCLEOTIDE SEQUENCE [LARGE SCALE GENOMIC DNA]</scope>
    <source>
        <strain evidence="8">JCM 17525</strain>
    </source>
</reference>
<dbReference type="InterPro" id="IPR007627">
    <property type="entry name" value="RNA_pol_sigma70_r2"/>
</dbReference>
<protein>
    <submittedName>
        <fullName evidence="7">RNA polymerase sigma factor</fullName>
    </submittedName>
</protein>